<dbReference type="RefSeq" id="WP_119482829.1">
    <property type="nucleotide sequence ID" value="NZ_QXTG01000002.1"/>
</dbReference>
<dbReference type="AlphaFoldDB" id="A0A3A1TXH4"/>
<gene>
    <name evidence="6" type="ORF">D1781_13950</name>
</gene>
<evidence type="ECO:0000259" key="5">
    <source>
        <dbReference type="Pfam" id="PF06441"/>
    </source>
</evidence>
<comment type="caution">
    <text evidence="6">The sequence shown here is derived from an EMBL/GenBank/DDBJ whole genome shotgun (WGS) entry which is preliminary data.</text>
</comment>
<dbReference type="OrthoDB" id="27092at2"/>
<accession>A0A3A1TXH4</accession>
<keyword evidence="2" id="KW-0058">Aromatic hydrocarbons catabolism</keyword>
<dbReference type="InterPro" id="IPR029058">
    <property type="entry name" value="AB_hydrolase_fold"/>
</dbReference>
<evidence type="ECO:0000256" key="2">
    <source>
        <dbReference type="ARBA" id="ARBA00022797"/>
    </source>
</evidence>
<dbReference type="SUPFAM" id="SSF53474">
    <property type="entry name" value="alpha/beta-Hydrolases"/>
    <property type="match status" value="1"/>
</dbReference>
<keyword evidence="3 6" id="KW-0378">Hydrolase</keyword>
<dbReference type="PRINTS" id="PR00412">
    <property type="entry name" value="EPOXHYDRLASE"/>
</dbReference>
<evidence type="ECO:0000313" key="6">
    <source>
        <dbReference type="EMBL" id="RIX28519.1"/>
    </source>
</evidence>
<dbReference type="Proteomes" id="UP000265742">
    <property type="component" value="Unassembled WGS sequence"/>
</dbReference>
<reference evidence="7" key="1">
    <citation type="submission" date="2018-09" db="EMBL/GenBank/DDBJ databases">
        <authorList>
            <person name="Kim I."/>
        </authorList>
    </citation>
    <scope>NUCLEOTIDE SEQUENCE [LARGE SCALE GENOMIC DNA]</scope>
    <source>
        <strain evidence="7">DD4a</strain>
    </source>
</reference>
<feature type="active site" description="Nucleophile" evidence="4">
    <location>
        <position position="165"/>
    </location>
</feature>
<dbReference type="PIRSF" id="PIRSF001112">
    <property type="entry name" value="Epoxide_hydrolase"/>
    <property type="match status" value="1"/>
</dbReference>
<evidence type="ECO:0000256" key="1">
    <source>
        <dbReference type="ARBA" id="ARBA00010088"/>
    </source>
</evidence>
<dbReference type="InterPro" id="IPR000639">
    <property type="entry name" value="Epox_hydrolase-like"/>
</dbReference>
<dbReference type="Gene3D" id="3.40.50.1820">
    <property type="entry name" value="alpha/beta hydrolase"/>
    <property type="match status" value="1"/>
</dbReference>
<comment type="similarity">
    <text evidence="1">Belongs to the peptidase S33 family.</text>
</comment>
<keyword evidence="7" id="KW-1185">Reference proteome</keyword>
<dbReference type="EMBL" id="QXTG01000002">
    <property type="protein sequence ID" value="RIX28519.1"/>
    <property type="molecule type" value="Genomic_DNA"/>
</dbReference>
<dbReference type="InterPro" id="IPR010497">
    <property type="entry name" value="Epoxide_hydro_N"/>
</dbReference>
<dbReference type="PANTHER" id="PTHR21661:SF35">
    <property type="entry name" value="EPOXIDE HYDROLASE"/>
    <property type="match status" value="1"/>
</dbReference>
<sequence length="367" mass="40146">MSDPVSASPPAVTDAAIADLRDRLARFRQVETARGHDLDGTAPEWIARLVQRWRDDYDWRAHEQRVRDLPWRLVETSRGPIRVVHHRVPGAPTVVLLHGWPDSVLRFDRVAPLLRDLDVIVPALPGFPFAAPVPSGGVGAAEAGALLAEALAELAPEGAVLSAGDVGTDVAEGVLLHDRSRVAALHFTDVSQYHFLHGLPEDLTAEERAYVERGHAWQAAEGAYMHEQSTRPLTLAVGLGDSPAGLLAWIGEKLDRWTDHGGDLAAVFSDDELLTWISAYWFTGSIGTAITPYAVPSRKPEDRVAIPTVFTVFPRDLVNAPRSFAERLFDVRGWTEHAHGGHFAAWEQPEAYASGVRAAVAARRPLR</sequence>
<evidence type="ECO:0000256" key="3">
    <source>
        <dbReference type="ARBA" id="ARBA00022801"/>
    </source>
</evidence>
<organism evidence="6 7">
    <name type="scientific">Amnibacterium setariae</name>
    <dbReference type="NCBI Taxonomy" id="2306585"/>
    <lineage>
        <taxon>Bacteria</taxon>
        <taxon>Bacillati</taxon>
        <taxon>Actinomycetota</taxon>
        <taxon>Actinomycetes</taxon>
        <taxon>Micrococcales</taxon>
        <taxon>Microbacteriaceae</taxon>
        <taxon>Amnibacterium</taxon>
    </lineage>
</organism>
<dbReference type="Pfam" id="PF06441">
    <property type="entry name" value="EHN"/>
    <property type="match status" value="1"/>
</dbReference>
<feature type="domain" description="Epoxide hydrolase N-terminal" evidence="5">
    <location>
        <begin position="11"/>
        <end position="107"/>
    </location>
</feature>
<feature type="active site" description="Proton donor" evidence="4">
    <location>
        <position position="293"/>
    </location>
</feature>
<dbReference type="GO" id="GO:0097176">
    <property type="term" value="P:epoxide metabolic process"/>
    <property type="evidence" value="ECO:0007669"/>
    <property type="project" value="TreeGrafter"/>
</dbReference>
<evidence type="ECO:0000256" key="4">
    <source>
        <dbReference type="PIRSR" id="PIRSR001112-1"/>
    </source>
</evidence>
<dbReference type="PANTHER" id="PTHR21661">
    <property type="entry name" value="EPOXIDE HYDROLASE 1-RELATED"/>
    <property type="match status" value="1"/>
</dbReference>
<evidence type="ECO:0000313" key="7">
    <source>
        <dbReference type="Proteomes" id="UP000265742"/>
    </source>
</evidence>
<dbReference type="GO" id="GO:0004301">
    <property type="term" value="F:epoxide hydrolase activity"/>
    <property type="evidence" value="ECO:0007669"/>
    <property type="project" value="TreeGrafter"/>
</dbReference>
<feature type="active site" description="Proton acceptor" evidence="4">
    <location>
        <position position="342"/>
    </location>
</feature>
<dbReference type="InterPro" id="IPR016292">
    <property type="entry name" value="Epoxide_hydrolase"/>
</dbReference>
<name>A0A3A1TXH4_9MICO</name>
<protein>
    <submittedName>
        <fullName evidence="6">Epoxide hydrolase</fullName>
    </submittedName>
</protein>
<proteinExistence type="inferred from homology"/>